<comment type="caution">
    <text evidence="8">The sequence shown here is derived from an EMBL/GenBank/DDBJ whole genome shotgun (WGS) entry which is preliminary data.</text>
</comment>
<comment type="subcellular location">
    <subcellularLocation>
        <location evidence="1">Cell outer membrane</location>
    </subcellularLocation>
</comment>
<sequence length="565" mass="64040">MKKKNSIQKYISGSIALVLLLLGMYSCNEDVLDETPLDFISTTNAFNSPDDVEMGVVGLYSLGRDWYSAINEKYMFVFTALGTDLAYFGEDPAGGYMSNWDTDITPTSDLPERFWTKAFDLVYQSNTVIAGIENLEWNNEEKKNMYLAEARFFRAFNYRILVTLYGDVPLVVEPIATPKTNFVRAPKADIYKLMEEDFAFAADKLPVNGQEATAGRLTQGAAWHMLSETYLAQNKYQLAVDAATHVINDYGYDLMRERFGSQPNLFGSENVYFDLFTKENHNLGSNKEAIWVIQNDPDVTGGGFYAGERGYGCAYYRMGNTPDGYKAFLGDINNGSYTGYSDTLGRPVGWSRPTNYTAYSIWKSDWDNDYRNAEACIKRHFYFNNPNSAYDGMEIDWSLYESRSSAFKDTTQYIYPYFMKAAAPNDHYTDLSRAGGGVNHKDVYAIRLAETYLLRAEAYLGLKQPGKAADDINEVRKRSNAKPISAGDVTIDYILDERARELYTEEWRMLTLMRLGKLVERVSAYNNNPGNPGLSIQDYQNLWPIPQTEIDLNTGAVLEQNPGYE</sequence>
<proteinExistence type="inferred from homology"/>
<evidence type="ECO:0000313" key="8">
    <source>
        <dbReference type="EMBL" id="PKQ64094.1"/>
    </source>
</evidence>
<dbReference type="PROSITE" id="PS51257">
    <property type="entry name" value="PROKAR_LIPOPROTEIN"/>
    <property type="match status" value="1"/>
</dbReference>
<feature type="domain" description="SusD-like N-terminal" evidence="7">
    <location>
        <begin position="102"/>
        <end position="231"/>
    </location>
</feature>
<evidence type="ECO:0000256" key="2">
    <source>
        <dbReference type="ARBA" id="ARBA00006275"/>
    </source>
</evidence>
<dbReference type="InterPro" id="IPR011990">
    <property type="entry name" value="TPR-like_helical_dom_sf"/>
</dbReference>
<accession>A0A2N3I1A9</accession>
<reference evidence="8 9" key="1">
    <citation type="journal article" date="2017" name="Front. Microbiol.">
        <title>Labilibaculum manganireducens gen. nov., sp. nov. and Labilibaculum filiforme sp. nov., Novel Bacteroidetes Isolated from Subsurface Sediments of the Baltic Sea.</title>
        <authorList>
            <person name="Vandieken V."/>
            <person name="Marshall I.P."/>
            <person name="Niemann H."/>
            <person name="Engelen B."/>
            <person name="Cypionka H."/>
        </authorList>
    </citation>
    <scope>NUCLEOTIDE SEQUENCE [LARGE SCALE GENOMIC DNA]</scope>
    <source>
        <strain evidence="8 9">59.10-2M</strain>
    </source>
</reference>
<evidence type="ECO:0000256" key="1">
    <source>
        <dbReference type="ARBA" id="ARBA00004442"/>
    </source>
</evidence>
<dbReference type="RefSeq" id="WP_101310667.1">
    <property type="nucleotide sequence ID" value="NZ_MVDE01000025.1"/>
</dbReference>
<evidence type="ECO:0000256" key="3">
    <source>
        <dbReference type="ARBA" id="ARBA00022729"/>
    </source>
</evidence>
<comment type="similarity">
    <text evidence="2">Belongs to the SusD family.</text>
</comment>
<evidence type="ECO:0000259" key="7">
    <source>
        <dbReference type="Pfam" id="PF14322"/>
    </source>
</evidence>
<gene>
    <name evidence="8" type="ORF">BZG01_15030</name>
</gene>
<evidence type="ECO:0000313" key="9">
    <source>
        <dbReference type="Proteomes" id="UP000233618"/>
    </source>
</evidence>
<dbReference type="Pfam" id="PF14322">
    <property type="entry name" value="SusD-like_3"/>
    <property type="match status" value="1"/>
</dbReference>
<dbReference type="InterPro" id="IPR012944">
    <property type="entry name" value="SusD_RagB_dom"/>
</dbReference>
<feature type="domain" description="RagB/SusD" evidence="6">
    <location>
        <begin position="287"/>
        <end position="564"/>
    </location>
</feature>
<keyword evidence="3" id="KW-0732">Signal</keyword>
<organism evidence="8 9">
    <name type="scientific">Labilibaculum manganireducens</name>
    <dbReference type="NCBI Taxonomy" id="1940525"/>
    <lineage>
        <taxon>Bacteria</taxon>
        <taxon>Pseudomonadati</taxon>
        <taxon>Bacteroidota</taxon>
        <taxon>Bacteroidia</taxon>
        <taxon>Marinilabiliales</taxon>
        <taxon>Marinifilaceae</taxon>
        <taxon>Labilibaculum</taxon>
    </lineage>
</organism>
<protein>
    <recommendedName>
        <fullName evidence="10">RagB/SusD family nutrient uptake outer membrane protein</fullName>
    </recommendedName>
</protein>
<evidence type="ECO:0000259" key="6">
    <source>
        <dbReference type="Pfam" id="PF07980"/>
    </source>
</evidence>
<dbReference type="Proteomes" id="UP000233618">
    <property type="component" value="Unassembled WGS sequence"/>
</dbReference>
<evidence type="ECO:0008006" key="10">
    <source>
        <dbReference type="Google" id="ProtNLM"/>
    </source>
</evidence>
<evidence type="ECO:0000256" key="5">
    <source>
        <dbReference type="ARBA" id="ARBA00023237"/>
    </source>
</evidence>
<dbReference type="InterPro" id="IPR033985">
    <property type="entry name" value="SusD-like_N"/>
</dbReference>
<dbReference type="AlphaFoldDB" id="A0A2N3I1A9"/>
<keyword evidence="5" id="KW-0998">Cell outer membrane</keyword>
<dbReference type="EMBL" id="MVDE01000025">
    <property type="protein sequence ID" value="PKQ64094.1"/>
    <property type="molecule type" value="Genomic_DNA"/>
</dbReference>
<dbReference type="Gene3D" id="1.25.40.390">
    <property type="match status" value="1"/>
</dbReference>
<keyword evidence="4" id="KW-0472">Membrane</keyword>
<dbReference type="SUPFAM" id="SSF48452">
    <property type="entry name" value="TPR-like"/>
    <property type="match status" value="1"/>
</dbReference>
<keyword evidence="9" id="KW-1185">Reference proteome</keyword>
<dbReference type="Pfam" id="PF07980">
    <property type="entry name" value="SusD_RagB"/>
    <property type="match status" value="1"/>
</dbReference>
<name>A0A2N3I1A9_9BACT</name>
<dbReference type="GO" id="GO:0009279">
    <property type="term" value="C:cell outer membrane"/>
    <property type="evidence" value="ECO:0007669"/>
    <property type="project" value="UniProtKB-SubCell"/>
</dbReference>
<evidence type="ECO:0000256" key="4">
    <source>
        <dbReference type="ARBA" id="ARBA00023136"/>
    </source>
</evidence>